<dbReference type="OrthoDB" id="1699231at2759"/>
<keyword evidence="1" id="KW-0406">Ion transport</keyword>
<feature type="non-terminal residue" evidence="2">
    <location>
        <position position="88"/>
    </location>
</feature>
<dbReference type="PANTHER" id="PTHR31503">
    <property type="entry name" value="VACUOLAR CALCIUM ION TRANSPORTER"/>
    <property type="match status" value="1"/>
</dbReference>
<organism evidence="2 3">
    <name type="scientific">Glomus cerebriforme</name>
    <dbReference type="NCBI Taxonomy" id="658196"/>
    <lineage>
        <taxon>Eukaryota</taxon>
        <taxon>Fungi</taxon>
        <taxon>Fungi incertae sedis</taxon>
        <taxon>Mucoromycota</taxon>
        <taxon>Glomeromycotina</taxon>
        <taxon>Glomeromycetes</taxon>
        <taxon>Glomerales</taxon>
        <taxon>Glomeraceae</taxon>
        <taxon>Glomus</taxon>
    </lineage>
</organism>
<protein>
    <recommendedName>
        <fullName evidence="4">Sodium/calcium exchanger membrane region domain-containing protein</fullName>
    </recommendedName>
</protein>
<feature type="non-terminal residue" evidence="2">
    <location>
        <position position="1"/>
    </location>
</feature>
<dbReference type="EMBL" id="QKYT01000398">
    <property type="protein sequence ID" value="RIA85899.1"/>
    <property type="molecule type" value="Genomic_DNA"/>
</dbReference>
<dbReference type="GO" id="GO:0015369">
    <property type="term" value="F:calcium:proton antiporter activity"/>
    <property type="evidence" value="ECO:0007669"/>
    <property type="project" value="TreeGrafter"/>
</dbReference>
<dbReference type="Proteomes" id="UP000265703">
    <property type="component" value="Unassembled WGS sequence"/>
</dbReference>
<keyword evidence="3" id="KW-1185">Reference proteome</keyword>
<sequence>LFISFVFISLGYLAHELKWNDTWCFFLNYLAIIFLSKLLEFATEEVIANIYISLFLQRNGGILNAIFGNAMELIVSIIALIYGQITVV</sequence>
<evidence type="ECO:0008006" key="4">
    <source>
        <dbReference type="Google" id="ProtNLM"/>
    </source>
</evidence>
<name>A0A397SLX5_9GLOM</name>
<dbReference type="InterPro" id="IPR004713">
    <property type="entry name" value="CaH_exchang"/>
</dbReference>
<dbReference type="GO" id="GO:0000329">
    <property type="term" value="C:fungal-type vacuole membrane"/>
    <property type="evidence" value="ECO:0007669"/>
    <property type="project" value="TreeGrafter"/>
</dbReference>
<dbReference type="AlphaFoldDB" id="A0A397SLX5"/>
<accession>A0A397SLX5</accession>
<evidence type="ECO:0000313" key="2">
    <source>
        <dbReference type="EMBL" id="RIA85899.1"/>
    </source>
</evidence>
<comment type="caution">
    <text evidence="2">The sequence shown here is derived from an EMBL/GenBank/DDBJ whole genome shotgun (WGS) entry which is preliminary data.</text>
</comment>
<evidence type="ECO:0000256" key="1">
    <source>
        <dbReference type="ARBA" id="ARBA00023065"/>
    </source>
</evidence>
<dbReference type="GO" id="GO:0006874">
    <property type="term" value="P:intracellular calcium ion homeostasis"/>
    <property type="evidence" value="ECO:0007669"/>
    <property type="project" value="TreeGrafter"/>
</dbReference>
<proteinExistence type="predicted"/>
<gene>
    <name evidence="2" type="ORF">C1645_662939</name>
</gene>
<keyword evidence="1" id="KW-0813">Transport</keyword>
<dbReference type="PANTHER" id="PTHR31503:SF22">
    <property type="entry name" value="VACUOLAR CALCIUM ION TRANSPORTER"/>
    <property type="match status" value="1"/>
</dbReference>
<reference evidence="2 3" key="1">
    <citation type="submission" date="2018-06" db="EMBL/GenBank/DDBJ databases">
        <title>Comparative genomics reveals the genomic features of Rhizophagus irregularis, R. cerebriforme, R. diaphanum and Gigaspora rosea, and their symbiotic lifestyle signature.</title>
        <authorList>
            <person name="Morin E."/>
            <person name="San Clemente H."/>
            <person name="Chen E.C.H."/>
            <person name="De La Providencia I."/>
            <person name="Hainaut M."/>
            <person name="Kuo A."/>
            <person name="Kohler A."/>
            <person name="Murat C."/>
            <person name="Tang N."/>
            <person name="Roy S."/>
            <person name="Loubradou J."/>
            <person name="Henrissat B."/>
            <person name="Grigoriev I.V."/>
            <person name="Corradi N."/>
            <person name="Roux C."/>
            <person name="Martin F.M."/>
        </authorList>
    </citation>
    <scope>NUCLEOTIDE SEQUENCE [LARGE SCALE GENOMIC DNA]</scope>
    <source>
        <strain evidence="2 3">DAOM 227022</strain>
    </source>
</reference>
<evidence type="ECO:0000313" key="3">
    <source>
        <dbReference type="Proteomes" id="UP000265703"/>
    </source>
</evidence>